<dbReference type="RefSeq" id="WP_084116446.1">
    <property type="nucleotide sequence ID" value="NZ_FWXH01000011.1"/>
</dbReference>
<keyword evidence="9 12" id="KW-0411">Iron-sulfur</keyword>
<dbReference type="InterPro" id="IPR015422">
    <property type="entry name" value="PyrdxlP-dep_Trfase_small"/>
</dbReference>
<dbReference type="PIRSF" id="PIRSF005572">
    <property type="entry name" value="NifS"/>
    <property type="match status" value="1"/>
</dbReference>
<gene>
    <name evidence="14" type="ORF">SAMN02745134_02622</name>
</gene>
<evidence type="ECO:0000256" key="7">
    <source>
        <dbReference type="ARBA" id="ARBA00022898"/>
    </source>
</evidence>
<dbReference type="EC" id="2.8.1.7" evidence="4 12"/>
<keyword evidence="15" id="KW-1185">Reference proteome</keyword>
<keyword evidence="6 12" id="KW-0479">Metal-binding</keyword>
<dbReference type="NCBIfam" id="NF002806">
    <property type="entry name" value="PRK02948.1"/>
    <property type="match status" value="1"/>
</dbReference>
<dbReference type="InterPro" id="IPR016454">
    <property type="entry name" value="Cysteine_dSase"/>
</dbReference>
<dbReference type="PANTHER" id="PTHR11601:SF34">
    <property type="entry name" value="CYSTEINE DESULFURASE"/>
    <property type="match status" value="1"/>
</dbReference>
<comment type="function">
    <text evidence="12">Catalyzes the removal of elemental sulfur atoms from cysteine to produce alanine.</text>
</comment>
<dbReference type="GO" id="GO:0006520">
    <property type="term" value="P:amino acid metabolic process"/>
    <property type="evidence" value="ECO:0007669"/>
    <property type="project" value="InterPro"/>
</dbReference>
<dbReference type="InterPro" id="IPR020578">
    <property type="entry name" value="Aminotrans_V_PyrdxlP_BS"/>
</dbReference>
<evidence type="ECO:0000256" key="5">
    <source>
        <dbReference type="ARBA" id="ARBA00022679"/>
    </source>
</evidence>
<dbReference type="Gene3D" id="3.40.640.10">
    <property type="entry name" value="Type I PLP-dependent aspartate aminotransferase-like (Major domain)"/>
    <property type="match status" value="1"/>
</dbReference>
<evidence type="ECO:0000256" key="8">
    <source>
        <dbReference type="ARBA" id="ARBA00023004"/>
    </source>
</evidence>
<dbReference type="InterPro" id="IPR015421">
    <property type="entry name" value="PyrdxlP-dep_Trfase_major"/>
</dbReference>
<dbReference type="Pfam" id="PF00266">
    <property type="entry name" value="Aminotran_5"/>
    <property type="match status" value="1"/>
</dbReference>
<dbReference type="GO" id="GO:0031071">
    <property type="term" value="F:cysteine desulfurase activity"/>
    <property type="evidence" value="ECO:0007669"/>
    <property type="project" value="UniProtKB-EC"/>
</dbReference>
<evidence type="ECO:0000313" key="15">
    <source>
        <dbReference type="Proteomes" id="UP000192468"/>
    </source>
</evidence>
<proteinExistence type="inferred from homology"/>
<evidence type="ECO:0000256" key="10">
    <source>
        <dbReference type="ARBA" id="ARBA00050776"/>
    </source>
</evidence>
<evidence type="ECO:0000256" key="2">
    <source>
        <dbReference type="ARBA" id="ARBA00006490"/>
    </source>
</evidence>
<dbReference type="FunFam" id="3.40.640.10:FF:000084">
    <property type="entry name" value="IscS-like cysteine desulfurase"/>
    <property type="match status" value="1"/>
</dbReference>
<accession>A0A1W1XPP3</accession>
<keyword evidence="5 12" id="KW-0808">Transferase</keyword>
<dbReference type="AlphaFoldDB" id="A0A1W1XPP3"/>
<protein>
    <recommendedName>
        <fullName evidence="4 12">Cysteine desulfurase</fullName>
        <ecNumber evidence="4 12">2.8.1.7</ecNumber>
    </recommendedName>
    <alternativeName>
        <fullName evidence="12">Nitrogenase metalloclusters biosynthesis protein NifS</fullName>
    </alternativeName>
</protein>
<dbReference type="InterPro" id="IPR015424">
    <property type="entry name" value="PyrdxlP-dep_Trfase"/>
</dbReference>
<dbReference type="Gene3D" id="3.90.1150.10">
    <property type="entry name" value="Aspartate Aminotransferase, domain 1"/>
    <property type="match status" value="1"/>
</dbReference>
<evidence type="ECO:0000256" key="12">
    <source>
        <dbReference type="RuleBase" id="RU364075"/>
    </source>
</evidence>
<dbReference type="InterPro" id="IPR000192">
    <property type="entry name" value="Aminotrans_V_dom"/>
</dbReference>
<dbReference type="GO" id="GO:0046872">
    <property type="term" value="F:metal ion binding"/>
    <property type="evidence" value="ECO:0007669"/>
    <property type="project" value="UniProtKB-KW"/>
</dbReference>
<dbReference type="InterPro" id="IPR017772">
    <property type="entry name" value="Cys_deSase_NifS_bac/arc"/>
</dbReference>
<evidence type="ECO:0000256" key="9">
    <source>
        <dbReference type="ARBA" id="ARBA00023014"/>
    </source>
</evidence>
<dbReference type="OrthoDB" id="9808002at2"/>
<dbReference type="PROSITE" id="PS00595">
    <property type="entry name" value="AA_TRANSFER_CLASS_5"/>
    <property type="match status" value="1"/>
</dbReference>
<keyword evidence="7 12" id="KW-0663">Pyridoxal phosphate</keyword>
<reference evidence="14 15" key="1">
    <citation type="submission" date="2017-04" db="EMBL/GenBank/DDBJ databases">
        <authorList>
            <person name="Afonso C.L."/>
            <person name="Miller P.J."/>
            <person name="Scott M.A."/>
            <person name="Spackman E."/>
            <person name="Goraichik I."/>
            <person name="Dimitrov K.M."/>
            <person name="Suarez D.L."/>
            <person name="Swayne D.E."/>
        </authorList>
    </citation>
    <scope>NUCLEOTIDE SEQUENCE [LARGE SCALE GENOMIC DNA]</scope>
    <source>
        <strain evidence="14 15">DSM 12555</strain>
    </source>
</reference>
<dbReference type="GO" id="GO:0051536">
    <property type="term" value="F:iron-sulfur cluster binding"/>
    <property type="evidence" value="ECO:0007669"/>
    <property type="project" value="UniProtKB-KW"/>
</dbReference>
<comment type="cofactor">
    <cofactor evidence="1 11">
        <name>pyridoxal 5'-phosphate</name>
        <dbReference type="ChEBI" id="CHEBI:597326"/>
    </cofactor>
</comment>
<feature type="domain" description="Aminotransferase class V" evidence="13">
    <location>
        <begin position="8"/>
        <end position="367"/>
    </location>
</feature>
<evidence type="ECO:0000259" key="13">
    <source>
        <dbReference type="Pfam" id="PF00266"/>
    </source>
</evidence>
<dbReference type="PANTHER" id="PTHR11601">
    <property type="entry name" value="CYSTEINE DESULFURYLASE FAMILY MEMBER"/>
    <property type="match status" value="1"/>
</dbReference>
<dbReference type="SUPFAM" id="SSF53383">
    <property type="entry name" value="PLP-dependent transferases"/>
    <property type="match status" value="1"/>
</dbReference>
<dbReference type="STRING" id="1121291.SAMN02745134_02622"/>
<comment type="similarity">
    <text evidence="2 12">Belongs to the class-V pyridoxal-phosphate-dependent aminotransferase family. NifS/IscS subfamily.</text>
</comment>
<organism evidence="14 15">
    <name type="scientific">Clostridium acidisoli DSM 12555</name>
    <dbReference type="NCBI Taxonomy" id="1121291"/>
    <lineage>
        <taxon>Bacteria</taxon>
        <taxon>Bacillati</taxon>
        <taxon>Bacillota</taxon>
        <taxon>Clostridia</taxon>
        <taxon>Eubacteriales</taxon>
        <taxon>Clostridiaceae</taxon>
        <taxon>Clostridium</taxon>
    </lineage>
</organism>
<evidence type="ECO:0000256" key="4">
    <source>
        <dbReference type="ARBA" id="ARBA00012239"/>
    </source>
</evidence>
<evidence type="ECO:0000256" key="6">
    <source>
        <dbReference type="ARBA" id="ARBA00022723"/>
    </source>
</evidence>
<sequence>MNENKKIIYLDYSATTPIDKEVLDEMQPYFSEFYGNPSSVSEFSKEVKMAIDVARGKVSEAINCKREEVFFTSGGTESDNWALIGTAIAKREKGNHIITSTIEHPAILNTCRYLEKLGFKITYAPVDKYGIVNLEYIKRAITTKTILVSVMFANNEIGSIEPIREIGEICKNNNIVFHTDAVQAIGHVPVDVEELKIDMLSMSAHKFYGPKGIGVLYIKKGIKIDNYLHGGEQERAKRAGTENTAAIVGLGKAIEKSNLDMPNENIRLIGLRDRFIQEVLKIKDTELNGDMNNRLPGNVNICFNGVEAETLLMALDLRGICASVGSACSAGSLEPSHVLMSLGLSEKKAKSSIRFSFGKWTTEEEINYTITMLKDIINNIKEG</sequence>
<comment type="catalytic activity">
    <reaction evidence="10 12">
        <text>(sulfur carrier)-H + L-cysteine = (sulfur carrier)-SH + L-alanine</text>
        <dbReference type="Rhea" id="RHEA:43892"/>
        <dbReference type="Rhea" id="RHEA-COMP:14737"/>
        <dbReference type="Rhea" id="RHEA-COMP:14739"/>
        <dbReference type="ChEBI" id="CHEBI:29917"/>
        <dbReference type="ChEBI" id="CHEBI:35235"/>
        <dbReference type="ChEBI" id="CHEBI:57972"/>
        <dbReference type="ChEBI" id="CHEBI:64428"/>
        <dbReference type="EC" id="2.8.1.7"/>
    </reaction>
</comment>
<dbReference type="NCBIfam" id="TIGR03402">
    <property type="entry name" value="FeS_nifS"/>
    <property type="match status" value="1"/>
</dbReference>
<evidence type="ECO:0000313" key="14">
    <source>
        <dbReference type="EMBL" id="SMC25929.1"/>
    </source>
</evidence>
<name>A0A1W1XPP3_9CLOT</name>
<evidence type="ECO:0000256" key="11">
    <source>
        <dbReference type="RuleBase" id="RU004504"/>
    </source>
</evidence>
<dbReference type="EMBL" id="FWXH01000011">
    <property type="protein sequence ID" value="SMC25929.1"/>
    <property type="molecule type" value="Genomic_DNA"/>
</dbReference>
<comment type="subunit">
    <text evidence="3">Homodimer.</text>
</comment>
<evidence type="ECO:0000256" key="3">
    <source>
        <dbReference type="ARBA" id="ARBA00011738"/>
    </source>
</evidence>
<dbReference type="Proteomes" id="UP000192468">
    <property type="component" value="Unassembled WGS sequence"/>
</dbReference>
<evidence type="ECO:0000256" key="1">
    <source>
        <dbReference type="ARBA" id="ARBA00001933"/>
    </source>
</evidence>
<dbReference type="GO" id="GO:0030170">
    <property type="term" value="F:pyridoxal phosphate binding"/>
    <property type="evidence" value="ECO:0007669"/>
    <property type="project" value="InterPro"/>
</dbReference>
<keyword evidence="8 12" id="KW-0408">Iron</keyword>